<accession>A0A433SQ66</accession>
<dbReference type="InterPro" id="IPR000998">
    <property type="entry name" value="MAM_dom"/>
</dbReference>
<protein>
    <recommendedName>
        <fullName evidence="2">MAM domain-containing protein</fullName>
    </recommendedName>
</protein>
<dbReference type="OrthoDB" id="412155at2759"/>
<keyword evidence="1" id="KW-0812">Transmembrane</keyword>
<evidence type="ECO:0000259" key="2">
    <source>
        <dbReference type="PROSITE" id="PS50060"/>
    </source>
</evidence>
<comment type="caution">
    <text evidence="3">The sequence shown here is derived from an EMBL/GenBank/DDBJ whole genome shotgun (WGS) entry which is preliminary data.</text>
</comment>
<dbReference type="EMBL" id="RQTK01001240">
    <property type="protein sequence ID" value="RUS71279.1"/>
    <property type="molecule type" value="Genomic_DNA"/>
</dbReference>
<name>A0A433SQ66_ELYCH</name>
<reference evidence="3 4" key="1">
    <citation type="submission" date="2019-01" db="EMBL/GenBank/DDBJ databases">
        <title>A draft genome assembly of the solar-powered sea slug Elysia chlorotica.</title>
        <authorList>
            <person name="Cai H."/>
            <person name="Li Q."/>
            <person name="Fang X."/>
            <person name="Li J."/>
            <person name="Curtis N.E."/>
            <person name="Altenburger A."/>
            <person name="Shibata T."/>
            <person name="Feng M."/>
            <person name="Maeda T."/>
            <person name="Schwartz J.A."/>
            <person name="Shigenobu S."/>
            <person name="Lundholm N."/>
            <person name="Nishiyama T."/>
            <person name="Yang H."/>
            <person name="Hasebe M."/>
            <person name="Li S."/>
            <person name="Pierce S.K."/>
            <person name="Wang J."/>
        </authorList>
    </citation>
    <scope>NUCLEOTIDE SEQUENCE [LARGE SCALE GENOMIC DNA]</scope>
    <source>
        <strain evidence="3">EC2010</strain>
        <tissue evidence="3">Whole organism of an adult</tissue>
    </source>
</reference>
<organism evidence="3 4">
    <name type="scientific">Elysia chlorotica</name>
    <name type="common">Eastern emerald elysia</name>
    <name type="synonym">Sea slug</name>
    <dbReference type="NCBI Taxonomy" id="188477"/>
    <lineage>
        <taxon>Eukaryota</taxon>
        <taxon>Metazoa</taxon>
        <taxon>Spiralia</taxon>
        <taxon>Lophotrochozoa</taxon>
        <taxon>Mollusca</taxon>
        <taxon>Gastropoda</taxon>
        <taxon>Heterobranchia</taxon>
        <taxon>Euthyneura</taxon>
        <taxon>Panpulmonata</taxon>
        <taxon>Sacoglossa</taxon>
        <taxon>Placobranchoidea</taxon>
        <taxon>Plakobranchidae</taxon>
        <taxon>Elysia</taxon>
    </lineage>
</organism>
<feature type="domain" description="MAM" evidence="2">
    <location>
        <begin position="1"/>
        <end position="137"/>
    </location>
</feature>
<feature type="transmembrane region" description="Helical" evidence="1">
    <location>
        <begin position="52"/>
        <end position="71"/>
    </location>
</feature>
<proteinExistence type="predicted"/>
<keyword evidence="1" id="KW-1133">Transmembrane helix</keyword>
<dbReference type="AlphaFoldDB" id="A0A433SQ66"/>
<sequence>TCQFEATFCDWELSDKDNLRWSFQAGPTPTRIGGKILTGPENDHTMGTSQGLTFLQLFCFGCFCFLIYTSLAKILKLYLYYMHGLSMGSLSVLMWSNGQDYPGPNAQSEWRVSGEKGDLWIYQKVSLRNSVTPYKVTSAYPSCW</sequence>
<keyword evidence="4" id="KW-1185">Reference proteome</keyword>
<keyword evidence="1" id="KW-0472">Membrane</keyword>
<dbReference type="SUPFAM" id="SSF49899">
    <property type="entry name" value="Concanavalin A-like lectins/glucanases"/>
    <property type="match status" value="1"/>
</dbReference>
<evidence type="ECO:0000313" key="3">
    <source>
        <dbReference type="EMBL" id="RUS71279.1"/>
    </source>
</evidence>
<evidence type="ECO:0000313" key="4">
    <source>
        <dbReference type="Proteomes" id="UP000271974"/>
    </source>
</evidence>
<feature type="non-terminal residue" evidence="3">
    <location>
        <position position="144"/>
    </location>
</feature>
<dbReference type="PROSITE" id="PS50060">
    <property type="entry name" value="MAM_2"/>
    <property type="match status" value="1"/>
</dbReference>
<dbReference type="PANTHER" id="PTHR23282:SF101">
    <property type="entry name" value="MAM DOMAIN-CONTAINING PROTEIN"/>
    <property type="match status" value="1"/>
</dbReference>
<evidence type="ECO:0000256" key="1">
    <source>
        <dbReference type="SAM" id="Phobius"/>
    </source>
</evidence>
<dbReference type="InterPro" id="IPR051560">
    <property type="entry name" value="MAM_domain-containing"/>
</dbReference>
<dbReference type="Gene3D" id="2.60.120.200">
    <property type="match status" value="2"/>
</dbReference>
<dbReference type="GO" id="GO:0016020">
    <property type="term" value="C:membrane"/>
    <property type="evidence" value="ECO:0007669"/>
    <property type="project" value="InterPro"/>
</dbReference>
<dbReference type="Proteomes" id="UP000271974">
    <property type="component" value="Unassembled WGS sequence"/>
</dbReference>
<dbReference type="InterPro" id="IPR013320">
    <property type="entry name" value="ConA-like_dom_sf"/>
</dbReference>
<gene>
    <name evidence="3" type="ORF">EGW08_020956</name>
</gene>
<dbReference type="PANTHER" id="PTHR23282">
    <property type="entry name" value="APICAL ENDOSOMAL GLYCOPROTEIN PRECURSOR"/>
    <property type="match status" value="1"/>
</dbReference>
<feature type="non-terminal residue" evidence="3">
    <location>
        <position position="1"/>
    </location>
</feature>